<dbReference type="InterPro" id="IPR050738">
    <property type="entry name" value="Sulfatase"/>
</dbReference>
<evidence type="ECO:0000256" key="3">
    <source>
        <dbReference type="ARBA" id="ARBA00022801"/>
    </source>
</evidence>
<dbReference type="InterPro" id="IPR024607">
    <property type="entry name" value="Sulfatase_CS"/>
</dbReference>
<protein>
    <recommendedName>
        <fullName evidence="6">Sulfatase N-terminal domain-containing protein</fullName>
    </recommendedName>
</protein>
<dbReference type="Proteomes" id="UP001530377">
    <property type="component" value="Unassembled WGS sequence"/>
</dbReference>
<dbReference type="EMBL" id="JALLPB020000332">
    <property type="protein sequence ID" value="KAL3810392.1"/>
    <property type="molecule type" value="Genomic_DNA"/>
</dbReference>
<keyword evidence="2" id="KW-0479">Metal-binding</keyword>
<dbReference type="Gene3D" id="3.30.1120.10">
    <property type="match status" value="1"/>
</dbReference>
<gene>
    <name evidence="7" type="ORF">ACHAXA_004168</name>
</gene>
<dbReference type="SUPFAM" id="SSF53649">
    <property type="entry name" value="Alkaline phosphatase-like"/>
    <property type="match status" value="2"/>
</dbReference>
<dbReference type="GO" id="GO:0016787">
    <property type="term" value="F:hydrolase activity"/>
    <property type="evidence" value="ECO:0007669"/>
    <property type="project" value="UniProtKB-KW"/>
</dbReference>
<feature type="region of interest" description="Disordered" evidence="5">
    <location>
        <begin position="124"/>
        <end position="152"/>
    </location>
</feature>
<evidence type="ECO:0000256" key="1">
    <source>
        <dbReference type="ARBA" id="ARBA00008779"/>
    </source>
</evidence>
<comment type="similarity">
    <text evidence="1">Belongs to the sulfatase family.</text>
</comment>
<dbReference type="PROSITE" id="PS00149">
    <property type="entry name" value="SULFATASE_2"/>
    <property type="match status" value="1"/>
</dbReference>
<dbReference type="PANTHER" id="PTHR42693:SF33">
    <property type="entry name" value="ARYLSULFATASE"/>
    <property type="match status" value="1"/>
</dbReference>
<accession>A0ABD3RBQ8</accession>
<dbReference type="AlphaFoldDB" id="A0ABD3RBQ8"/>
<sequence length="602" mass="68284">MKDDDDDDEDEDDDDRTNIIIILADDLGYSDLGCYGSEIHTPNIDSLAYDGIRFGQMYNCARCCPSRASLLTGSYPHQAGIGHMVRDAGVGGEYQGYLRRDVMTIAELLGTTGDDDVVSEYRSSDIVGGGEGGRGGCGEDDDEDRGERGTTGTKGYATFMVGKWHVGGEYPPDASPEWIRDAMSHEDVHPTPNTRGFDEFYGTLGGGGSYYRPPSLVRDGNVIEEIPPDGYYYTDAINDEACSMIERVHERRMGGGDDRPFFMYVAHAAPHWYVIIRMILFHEIESYTGKYMCGWDKIRERRHARLIEQNIIPPSWKCSPRDERSPPWDSVSNKEWEDARMSCYAAQITIMDRGIGRILTKLRETGMYQNTVILFLSDNGGCAEYLKENGDGGHFTENYGGLTRDGRRIRVGNDQTLRPGDEDTFMSYGLSWANASNTPFRLFKSFVHEGGISTPFIVHWPKAVPSGQHDRNVIINDRGRICHSPWILMDIVATCLDIAGVRVPPDMMEVRDGKWKLVRRRCDDLRGEERSRDGDHDLHGWELYNIEDDRTELHDLASENRDRVKRMAREWSEWASRVGAKPWPLKPLPDGERDWSNVPWLW</sequence>
<comment type="caution">
    <text evidence="7">The sequence shown here is derived from an EMBL/GenBank/DDBJ whole genome shotgun (WGS) entry which is preliminary data.</text>
</comment>
<keyword evidence="8" id="KW-1185">Reference proteome</keyword>
<evidence type="ECO:0000256" key="4">
    <source>
        <dbReference type="ARBA" id="ARBA00022837"/>
    </source>
</evidence>
<feature type="domain" description="Sulfatase N-terminal" evidence="6">
    <location>
        <begin position="18"/>
        <end position="111"/>
    </location>
</feature>
<keyword evidence="3" id="KW-0378">Hydrolase</keyword>
<dbReference type="Gene3D" id="3.40.720.10">
    <property type="entry name" value="Alkaline Phosphatase, subunit A"/>
    <property type="match status" value="1"/>
</dbReference>
<proteinExistence type="inferred from homology"/>
<keyword evidence="4" id="KW-0106">Calcium</keyword>
<evidence type="ECO:0000313" key="8">
    <source>
        <dbReference type="Proteomes" id="UP001530377"/>
    </source>
</evidence>
<evidence type="ECO:0000256" key="5">
    <source>
        <dbReference type="SAM" id="MobiDB-lite"/>
    </source>
</evidence>
<evidence type="ECO:0000313" key="7">
    <source>
        <dbReference type="EMBL" id="KAL3810392.1"/>
    </source>
</evidence>
<reference evidence="7 8" key="1">
    <citation type="submission" date="2024-10" db="EMBL/GenBank/DDBJ databases">
        <title>Updated reference genomes for cyclostephanoid diatoms.</title>
        <authorList>
            <person name="Roberts W.R."/>
            <person name="Alverson A.J."/>
        </authorList>
    </citation>
    <scope>NUCLEOTIDE SEQUENCE [LARGE SCALE GENOMIC DNA]</scope>
    <source>
        <strain evidence="7 8">AJA228-03</strain>
    </source>
</reference>
<organism evidence="7 8">
    <name type="scientific">Cyclostephanos tholiformis</name>
    <dbReference type="NCBI Taxonomy" id="382380"/>
    <lineage>
        <taxon>Eukaryota</taxon>
        <taxon>Sar</taxon>
        <taxon>Stramenopiles</taxon>
        <taxon>Ochrophyta</taxon>
        <taxon>Bacillariophyta</taxon>
        <taxon>Coscinodiscophyceae</taxon>
        <taxon>Thalassiosirophycidae</taxon>
        <taxon>Stephanodiscales</taxon>
        <taxon>Stephanodiscaceae</taxon>
        <taxon>Cyclostephanos</taxon>
    </lineage>
</organism>
<dbReference type="GO" id="GO:0046872">
    <property type="term" value="F:metal ion binding"/>
    <property type="evidence" value="ECO:0007669"/>
    <property type="project" value="UniProtKB-KW"/>
</dbReference>
<feature type="domain" description="Sulfatase N-terminal" evidence="6">
    <location>
        <begin position="154"/>
        <end position="501"/>
    </location>
</feature>
<name>A0ABD3RBQ8_9STRA</name>
<feature type="compositionally biased region" description="Gly residues" evidence="5">
    <location>
        <begin position="127"/>
        <end position="136"/>
    </location>
</feature>
<dbReference type="InterPro" id="IPR017850">
    <property type="entry name" value="Alkaline_phosphatase_core_sf"/>
</dbReference>
<dbReference type="PANTHER" id="PTHR42693">
    <property type="entry name" value="ARYLSULFATASE FAMILY MEMBER"/>
    <property type="match status" value="1"/>
</dbReference>
<evidence type="ECO:0000256" key="2">
    <source>
        <dbReference type="ARBA" id="ARBA00022723"/>
    </source>
</evidence>
<dbReference type="InterPro" id="IPR000917">
    <property type="entry name" value="Sulfatase_N"/>
</dbReference>
<evidence type="ECO:0000259" key="6">
    <source>
        <dbReference type="Pfam" id="PF00884"/>
    </source>
</evidence>
<dbReference type="Pfam" id="PF00884">
    <property type="entry name" value="Sulfatase"/>
    <property type="match status" value="2"/>
</dbReference>